<dbReference type="Pfam" id="PF08937">
    <property type="entry name" value="ThsB_TIR"/>
    <property type="match status" value="1"/>
</dbReference>
<dbReference type="InterPro" id="IPR015032">
    <property type="entry name" value="ThsB__TIR-like_domain"/>
</dbReference>
<proteinExistence type="predicted"/>
<evidence type="ECO:0000259" key="1">
    <source>
        <dbReference type="Pfam" id="PF08937"/>
    </source>
</evidence>
<dbReference type="AlphaFoldDB" id="A0A7G9Z738"/>
<organism evidence="2">
    <name type="scientific">Candidatus Methanophaga sp. ANME-1 ERB7</name>
    <dbReference type="NCBI Taxonomy" id="2759913"/>
    <lineage>
        <taxon>Archaea</taxon>
        <taxon>Methanobacteriati</taxon>
        <taxon>Methanobacteriota</taxon>
        <taxon>Stenosarchaea group</taxon>
        <taxon>Methanomicrobia</taxon>
        <taxon>Candidatus Methanophagales</taxon>
        <taxon>Candidatus Methanophagaceae</taxon>
        <taxon>Candidatus Methanophaga</taxon>
    </lineage>
</organism>
<accession>A0A7G9Z738</accession>
<evidence type="ECO:0000313" key="2">
    <source>
        <dbReference type="EMBL" id="QNO56072.1"/>
    </source>
</evidence>
<name>A0A7G9Z738_9EURY</name>
<dbReference type="InterPro" id="IPR035897">
    <property type="entry name" value="Toll_tir_struct_dom_sf"/>
</dbReference>
<protein>
    <recommendedName>
        <fullName evidence="1">Thoeris protein ThsB TIR-like domain-containing protein</fullName>
    </recommendedName>
</protein>
<dbReference type="Gene3D" id="3.40.50.10140">
    <property type="entry name" value="Toll/interleukin-1 receptor homology (TIR) domain"/>
    <property type="match status" value="1"/>
</dbReference>
<sequence length="125" mass="14751">MTETKPRVFISFDYDNDKVLKDFLVGQSKNTDSPFSDWSMKEEAPEEYWEKEAERRISRSDLVIVMVGPKTHNAPGVLKEVRITRKLEKQIYQIIGYKDGNYKPVSDAGRLYNWNWKNLKKLFSK</sequence>
<dbReference type="EMBL" id="MT631644">
    <property type="protein sequence ID" value="QNO56072.1"/>
    <property type="molecule type" value="Genomic_DNA"/>
</dbReference>
<feature type="domain" description="Thoeris protein ThsB TIR-like" evidence="1">
    <location>
        <begin position="9"/>
        <end position="93"/>
    </location>
</feature>
<gene>
    <name evidence="2" type="ORF">GIJIEOGM_00013</name>
</gene>
<reference evidence="2" key="1">
    <citation type="submission" date="2020-06" db="EMBL/GenBank/DDBJ databases">
        <title>Unique genomic features of the anaerobic methanotrophic archaea.</title>
        <authorList>
            <person name="Chadwick G.L."/>
            <person name="Skennerton C.T."/>
            <person name="Laso-Perez R."/>
            <person name="Leu A.O."/>
            <person name="Speth D.R."/>
            <person name="Yu H."/>
            <person name="Morgan-Lang C."/>
            <person name="Hatzenpichler R."/>
            <person name="Goudeau D."/>
            <person name="Malmstrom R."/>
            <person name="Brazelton W.J."/>
            <person name="Woyke T."/>
            <person name="Hallam S.J."/>
            <person name="Tyson G.W."/>
            <person name="Wegener G."/>
            <person name="Boetius A."/>
            <person name="Orphan V."/>
        </authorList>
    </citation>
    <scope>NUCLEOTIDE SEQUENCE</scope>
</reference>